<reference evidence="1 2" key="1">
    <citation type="submission" date="2017-09" db="EMBL/GenBank/DDBJ databases">
        <title>Depth-based differentiation of microbial function through sediment-hosted aquifers and enrichment of novel symbionts in the deep terrestrial subsurface.</title>
        <authorList>
            <person name="Probst A.J."/>
            <person name="Ladd B."/>
            <person name="Jarett J.K."/>
            <person name="Geller-Mcgrath D.E."/>
            <person name="Sieber C.M."/>
            <person name="Emerson J.B."/>
            <person name="Anantharaman K."/>
            <person name="Thomas B.C."/>
            <person name="Malmstrom R."/>
            <person name="Stieglmeier M."/>
            <person name="Klingl A."/>
            <person name="Woyke T."/>
            <person name="Ryan C.M."/>
            <person name="Banfield J.F."/>
        </authorList>
    </citation>
    <scope>NUCLEOTIDE SEQUENCE [LARGE SCALE GENOMIC DNA]</scope>
    <source>
        <strain evidence="1">CG22_combo_CG10-13_8_21_14_all_42_17</strain>
    </source>
</reference>
<organism evidence="1 2">
    <name type="scientific">Candidatus Zambryskibacteria bacterium CG22_combo_CG10-13_8_21_14_all_42_17</name>
    <dbReference type="NCBI Taxonomy" id="1975118"/>
    <lineage>
        <taxon>Bacteria</taxon>
        <taxon>Candidatus Zambryskiibacteriota</taxon>
    </lineage>
</organism>
<accession>A0A2H0BDL1</accession>
<dbReference type="Proteomes" id="UP000229794">
    <property type="component" value="Unassembled WGS sequence"/>
</dbReference>
<evidence type="ECO:0000313" key="2">
    <source>
        <dbReference type="Proteomes" id="UP000229794"/>
    </source>
</evidence>
<gene>
    <name evidence="1" type="ORF">COX06_01690</name>
</gene>
<dbReference type="AlphaFoldDB" id="A0A2H0BDL1"/>
<protein>
    <submittedName>
        <fullName evidence="1">Uncharacterized protein</fullName>
    </submittedName>
</protein>
<proteinExistence type="predicted"/>
<dbReference type="InterPro" id="IPR054221">
    <property type="entry name" value="DUF6941"/>
</dbReference>
<dbReference type="Pfam" id="PF22091">
    <property type="entry name" value="DUF6941"/>
    <property type="match status" value="1"/>
</dbReference>
<sequence>MHIRAFLVSDAVAITSEGNKLVIEGIFDTFFSKSFPAQHESLSTVLFFDDEENKFKYELFLRHKAQRIKLAEAEFTKEEHTHKIISRLKNLPIPEEGDYAFEAELNNKIVASYSLLTKKIDSVD</sequence>
<comment type="caution">
    <text evidence="1">The sequence shown here is derived from an EMBL/GenBank/DDBJ whole genome shotgun (WGS) entry which is preliminary data.</text>
</comment>
<name>A0A2H0BDL1_9BACT</name>
<evidence type="ECO:0000313" key="1">
    <source>
        <dbReference type="EMBL" id="PIP55762.1"/>
    </source>
</evidence>
<dbReference type="EMBL" id="PCST01000019">
    <property type="protein sequence ID" value="PIP55762.1"/>
    <property type="molecule type" value="Genomic_DNA"/>
</dbReference>